<keyword evidence="6" id="KW-0539">Nucleus</keyword>
<evidence type="ECO:0000256" key="6">
    <source>
        <dbReference type="ARBA" id="ARBA00023242"/>
    </source>
</evidence>
<evidence type="ECO:0000256" key="3">
    <source>
        <dbReference type="ARBA" id="ARBA00022491"/>
    </source>
</evidence>
<dbReference type="GO" id="GO:0061186">
    <property type="term" value="P:negative regulation of silent mating-type cassette heterochromatin formation"/>
    <property type="evidence" value="ECO:0007669"/>
    <property type="project" value="EnsemblFungi"/>
</dbReference>
<protein>
    <recommendedName>
        <fullName evidence="8">Histone deacetylase complex subunit SAP30 Sin3 binding domain-containing protein</fullName>
    </recommendedName>
</protein>
<dbReference type="Gene3D" id="6.10.160.20">
    <property type="match status" value="1"/>
</dbReference>
<dbReference type="Pfam" id="PF13867">
    <property type="entry name" value="SAP30_Sin3_bdg"/>
    <property type="match status" value="1"/>
</dbReference>
<evidence type="ECO:0000313" key="9">
    <source>
        <dbReference type="EMBL" id="ODQ61157.1"/>
    </source>
</evidence>
<keyword evidence="3" id="KW-0678">Repressor</keyword>
<proteinExistence type="inferred from homology"/>
<keyword evidence="10" id="KW-1185">Reference proteome</keyword>
<sequence>MAIRGSSKEAPSASESEAKNSTSHNNNNSTNSRASTKARNAAAQAAQAELLARHIHSNGPKEQKSVDPLNFESLPDITLRKYRDHYNLPAKSSLSTDGYLLASEIGKKSYSYKNRDRVTKPELASAVKKHFMSQTVKESEIITNFIYKVNNQDKAFKLNLKN</sequence>
<dbReference type="PANTHER" id="PTHR13286">
    <property type="entry name" value="SAP30"/>
    <property type="match status" value="1"/>
</dbReference>
<evidence type="ECO:0000256" key="1">
    <source>
        <dbReference type="ARBA" id="ARBA00004123"/>
    </source>
</evidence>
<evidence type="ECO:0000259" key="8">
    <source>
        <dbReference type="Pfam" id="PF13867"/>
    </source>
</evidence>
<name>A0A1E3P8G1_WICAA</name>
<organism evidence="9 10">
    <name type="scientific">Wickerhamomyces anomalus (strain ATCC 58044 / CBS 1984 / NCYC 433 / NRRL Y-366-8)</name>
    <name type="common">Yeast</name>
    <name type="synonym">Hansenula anomala</name>
    <dbReference type="NCBI Taxonomy" id="683960"/>
    <lineage>
        <taxon>Eukaryota</taxon>
        <taxon>Fungi</taxon>
        <taxon>Dikarya</taxon>
        <taxon>Ascomycota</taxon>
        <taxon>Saccharomycotina</taxon>
        <taxon>Saccharomycetes</taxon>
        <taxon>Phaffomycetales</taxon>
        <taxon>Wickerhamomycetaceae</taxon>
        <taxon>Wickerhamomyces</taxon>
    </lineage>
</organism>
<dbReference type="OrthoDB" id="510958at2759"/>
<dbReference type="GO" id="GO:2000219">
    <property type="term" value="P:positive regulation of invasive growth in response to glucose limitation"/>
    <property type="evidence" value="ECO:0007669"/>
    <property type="project" value="EnsemblFungi"/>
</dbReference>
<comment type="similarity">
    <text evidence="2">Belongs to the SAP30 family.</text>
</comment>
<dbReference type="PANTHER" id="PTHR13286:SF6">
    <property type="entry name" value="HISTONE DEACETYLASE COMPLEX SUBUNIT SAP30L-RELATED"/>
    <property type="match status" value="1"/>
</dbReference>
<evidence type="ECO:0000313" key="10">
    <source>
        <dbReference type="Proteomes" id="UP000094112"/>
    </source>
</evidence>
<dbReference type="GeneID" id="30198653"/>
<dbReference type="GO" id="GO:0003714">
    <property type="term" value="F:transcription corepressor activity"/>
    <property type="evidence" value="ECO:0007669"/>
    <property type="project" value="EnsemblFungi"/>
</dbReference>
<dbReference type="EMBL" id="KV454209">
    <property type="protein sequence ID" value="ODQ61157.1"/>
    <property type="molecule type" value="Genomic_DNA"/>
</dbReference>
<dbReference type="InterPro" id="IPR038291">
    <property type="entry name" value="SAP30_C_sf"/>
</dbReference>
<dbReference type="RefSeq" id="XP_019040364.1">
    <property type="nucleotide sequence ID" value="XM_019181407.1"/>
</dbReference>
<dbReference type="GO" id="GO:0045944">
    <property type="term" value="P:positive regulation of transcription by RNA polymerase II"/>
    <property type="evidence" value="ECO:0007669"/>
    <property type="project" value="EnsemblFungi"/>
</dbReference>
<feature type="compositionally biased region" description="Low complexity" evidence="7">
    <location>
        <begin position="8"/>
        <end position="47"/>
    </location>
</feature>
<evidence type="ECO:0000256" key="7">
    <source>
        <dbReference type="SAM" id="MobiDB-lite"/>
    </source>
</evidence>
<dbReference type="GO" id="GO:0033698">
    <property type="term" value="C:Rpd3L complex"/>
    <property type="evidence" value="ECO:0007669"/>
    <property type="project" value="EnsemblFungi"/>
</dbReference>
<accession>A0A1E3P8G1</accession>
<dbReference type="GO" id="GO:0016479">
    <property type="term" value="P:negative regulation of transcription by RNA polymerase I"/>
    <property type="evidence" value="ECO:0007669"/>
    <property type="project" value="EnsemblFungi"/>
</dbReference>
<keyword evidence="4" id="KW-0805">Transcription regulation</keyword>
<gene>
    <name evidence="9" type="ORF">WICANDRAFT_27779</name>
</gene>
<feature type="region of interest" description="Disordered" evidence="7">
    <location>
        <begin position="1"/>
        <end position="47"/>
    </location>
</feature>
<dbReference type="InterPro" id="IPR025718">
    <property type="entry name" value="SAP30_Sin3-bd"/>
</dbReference>
<reference evidence="9 10" key="1">
    <citation type="journal article" date="2016" name="Proc. Natl. Acad. Sci. U.S.A.">
        <title>Comparative genomics of biotechnologically important yeasts.</title>
        <authorList>
            <person name="Riley R."/>
            <person name="Haridas S."/>
            <person name="Wolfe K.H."/>
            <person name="Lopes M.R."/>
            <person name="Hittinger C.T."/>
            <person name="Goeker M."/>
            <person name="Salamov A.A."/>
            <person name="Wisecaver J.H."/>
            <person name="Long T.M."/>
            <person name="Calvey C.H."/>
            <person name="Aerts A.L."/>
            <person name="Barry K.W."/>
            <person name="Choi C."/>
            <person name="Clum A."/>
            <person name="Coughlan A.Y."/>
            <person name="Deshpande S."/>
            <person name="Douglass A.P."/>
            <person name="Hanson S.J."/>
            <person name="Klenk H.-P."/>
            <person name="LaButti K.M."/>
            <person name="Lapidus A."/>
            <person name="Lindquist E.A."/>
            <person name="Lipzen A.M."/>
            <person name="Meier-Kolthoff J.P."/>
            <person name="Ohm R.A."/>
            <person name="Otillar R.P."/>
            <person name="Pangilinan J.L."/>
            <person name="Peng Y."/>
            <person name="Rokas A."/>
            <person name="Rosa C.A."/>
            <person name="Scheuner C."/>
            <person name="Sibirny A.A."/>
            <person name="Slot J.C."/>
            <person name="Stielow J.B."/>
            <person name="Sun H."/>
            <person name="Kurtzman C.P."/>
            <person name="Blackwell M."/>
            <person name="Grigoriev I.V."/>
            <person name="Jeffries T.W."/>
        </authorList>
    </citation>
    <scope>NUCLEOTIDE SEQUENCE [LARGE SCALE GENOMIC DNA]</scope>
    <source>
        <strain evidence="10">ATCC 58044 / CBS 1984 / NCYC 433 / NRRL Y-366-8</strain>
    </source>
</reference>
<evidence type="ECO:0000256" key="5">
    <source>
        <dbReference type="ARBA" id="ARBA00023163"/>
    </source>
</evidence>
<dbReference type="Proteomes" id="UP000094112">
    <property type="component" value="Unassembled WGS sequence"/>
</dbReference>
<dbReference type="AlphaFoldDB" id="A0A1E3P8G1"/>
<dbReference type="STRING" id="683960.A0A1E3P8G1"/>
<comment type="subcellular location">
    <subcellularLocation>
        <location evidence="1">Nucleus</location>
    </subcellularLocation>
</comment>
<keyword evidence="5" id="KW-0804">Transcription</keyword>
<feature type="domain" description="Histone deacetylase complex subunit SAP30 Sin3 binding" evidence="8">
    <location>
        <begin position="107"/>
        <end position="149"/>
    </location>
</feature>
<evidence type="ECO:0000256" key="2">
    <source>
        <dbReference type="ARBA" id="ARBA00006283"/>
    </source>
</evidence>
<dbReference type="InterPro" id="IPR024145">
    <property type="entry name" value="His_deAcase_SAP30/SAP30L"/>
</dbReference>
<dbReference type="GO" id="GO:0061188">
    <property type="term" value="P:negative regulation of rDNA heterochromatin formation"/>
    <property type="evidence" value="ECO:0007669"/>
    <property type="project" value="EnsemblFungi"/>
</dbReference>
<evidence type="ECO:0000256" key="4">
    <source>
        <dbReference type="ARBA" id="ARBA00023015"/>
    </source>
</evidence>
<dbReference type="GO" id="GO:0034605">
    <property type="term" value="P:cellular response to heat"/>
    <property type="evidence" value="ECO:0007669"/>
    <property type="project" value="EnsemblFungi"/>
</dbReference>